<reference evidence="2 3" key="1">
    <citation type="submission" date="2020-05" db="EMBL/GenBank/DDBJ databases">
        <title>Azospirillum oleiclasticum sp. nov, a nitrogen-fixing and heavy crude oil-emulsifying bacterium isolated from the crude oil of Yumen Oilfield.</title>
        <authorList>
            <person name="Wu D."/>
            <person name="Cai M."/>
            <person name="Zhang X."/>
        </authorList>
    </citation>
    <scope>NUCLEOTIDE SEQUENCE [LARGE SCALE GENOMIC DNA]</scope>
    <source>
        <strain evidence="2 3">ROY-1-1-2</strain>
    </source>
</reference>
<keyword evidence="3" id="KW-1185">Reference proteome</keyword>
<dbReference type="Pfam" id="PF06568">
    <property type="entry name" value="YjiS-like"/>
    <property type="match status" value="1"/>
</dbReference>
<dbReference type="Proteomes" id="UP000584642">
    <property type="component" value="Unassembled WGS sequence"/>
</dbReference>
<dbReference type="EMBL" id="JABFDB010000016">
    <property type="protein sequence ID" value="NYZ22214.1"/>
    <property type="molecule type" value="Genomic_DNA"/>
</dbReference>
<comment type="caution">
    <text evidence="2">The sequence shown here is derived from an EMBL/GenBank/DDBJ whole genome shotgun (WGS) entry which is preliminary data.</text>
</comment>
<name>A0ABX2TD01_9PROT</name>
<protein>
    <submittedName>
        <fullName evidence="2">DUF1127 domain-containing protein</fullName>
    </submittedName>
</protein>
<organism evidence="2 3">
    <name type="scientific">Azospirillum oleiclasticum</name>
    <dbReference type="NCBI Taxonomy" id="2735135"/>
    <lineage>
        <taxon>Bacteria</taxon>
        <taxon>Pseudomonadati</taxon>
        <taxon>Pseudomonadota</taxon>
        <taxon>Alphaproteobacteria</taxon>
        <taxon>Rhodospirillales</taxon>
        <taxon>Azospirillaceae</taxon>
        <taxon>Azospirillum</taxon>
    </lineage>
</organism>
<sequence>MVRPTGSSPSTSPVPVRVMAAIARPVWVLAESLLDWHGRWKQRQALLSLDDHLLKDIGVSRLDADHEARKPFWRG</sequence>
<evidence type="ECO:0000259" key="1">
    <source>
        <dbReference type="Pfam" id="PF06568"/>
    </source>
</evidence>
<accession>A0ABX2TD01</accession>
<feature type="domain" description="YjiS-like" evidence="1">
    <location>
        <begin position="30"/>
        <end position="64"/>
    </location>
</feature>
<gene>
    <name evidence="2" type="ORF">HND93_21080</name>
</gene>
<dbReference type="InterPro" id="IPR009506">
    <property type="entry name" value="YjiS-like"/>
</dbReference>
<proteinExistence type="predicted"/>
<evidence type="ECO:0000313" key="3">
    <source>
        <dbReference type="Proteomes" id="UP000584642"/>
    </source>
</evidence>
<evidence type="ECO:0000313" key="2">
    <source>
        <dbReference type="EMBL" id="NYZ22214.1"/>
    </source>
</evidence>